<dbReference type="EMBL" id="FIZP01000001">
    <property type="protein sequence ID" value="CZE45777.1"/>
    <property type="molecule type" value="Genomic_DNA"/>
</dbReference>
<proteinExistence type="predicted"/>
<dbReference type="PANTHER" id="PTHR12835:SF5">
    <property type="entry name" value="BIOTIN--PROTEIN LIGASE"/>
    <property type="match status" value="1"/>
</dbReference>
<reference evidence="3 4" key="1">
    <citation type="submission" date="2016-02" db="EMBL/GenBank/DDBJ databases">
        <authorList>
            <consortium name="Pathogen Informatics"/>
        </authorList>
    </citation>
    <scope>NUCLEOTIDE SEQUENCE [LARGE SCALE GENOMIC DNA]</scope>
    <source>
        <strain evidence="3 4">RC20</strain>
    </source>
</reference>
<dbReference type="InterPro" id="IPR045864">
    <property type="entry name" value="aa-tRNA-synth_II/BPL/LPL"/>
</dbReference>
<gene>
    <name evidence="3" type="primary">birA</name>
    <name evidence="3" type="ORF">ERS672216_00029</name>
</gene>
<dbReference type="Gene3D" id="3.30.930.10">
    <property type="entry name" value="Bira Bifunctional Protein, Domain 2"/>
    <property type="match status" value="1"/>
</dbReference>
<organism evidence="3 4">
    <name type="scientific">Campylobacter geochelonis</name>
    <dbReference type="NCBI Taxonomy" id="1780362"/>
    <lineage>
        <taxon>Bacteria</taxon>
        <taxon>Pseudomonadati</taxon>
        <taxon>Campylobacterota</taxon>
        <taxon>Epsilonproteobacteria</taxon>
        <taxon>Campylobacterales</taxon>
        <taxon>Campylobacteraceae</taxon>
        <taxon>Campylobacter</taxon>
    </lineage>
</organism>
<evidence type="ECO:0000313" key="3">
    <source>
        <dbReference type="EMBL" id="CZE45777.1"/>
    </source>
</evidence>
<name>A0A128EBC4_9BACT</name>
<dbReference type="SUPFAM" id="SSF55681">
    <property type="entry name" value="Class II aaRS and biotin synthetases"/>
    <property type="match status" value="1"/>
</dbReference>
<dbReference type="GO" id="GO:0004077">
    <property type="term" value="F:biotin--[biotin carboxyl-carrier protein] ligase activity"/>
    <property type="evidence" value="ECO:0007669"/>
    <property type="project" value="UniProtKB-EC"/>
</dbReference>
<dbReference type="NCBIfam" id="NF006294">
    <property type="entry name" value="PRK08477.1"/>
    <property type="match status" value="1"/>
</dbReference>
<dbReference type="InterPro" id="IPR004408">
    <property type="entry name" value="Biotin_CoA_COase_ligase"/>
</dbReference>
<accession>A0A128EBC4</accession>
<dbReference type="PROSITE" id="PS51733">
    <property type="entry name" value="BPL_LPL_CATALYTIC"/>
    <property type="match status" value="1"/>
</dbReference>
<keyword evidence="1 3" id="KW-0436">Ligase</keyword>
<dbReference type="Pfam" id="PF03099">
    <property type="entry name" value="BPL_LplA_LipB"/>
    <property type="match status" value="1"/>
</dbReference>
<dbReference type="GO" id="GO:0005737">
    <property type="term" value="C:cytoplasm"/>
    <property type="evidence" value="ECO:0007669"/>
    <property type="project" value="TreeGrafter"/>
</dbReference>
<dbReference type="Proteomes" id="UP000069632">
    <property type="component" value="Unassembled WGS sequence"/>
</dbReference>
<evidence type="ECO:0000259" key="2">
    <source>
        <dbReference type="PROSITE" id="PS51733"/>
    </source>
</evidence>
<evidence type="ECO:0000313" key="4">
    <source>
        <dbReference type="Proteomes" id="UP000069632"/>
    </source>
</evidence>
<evidence type="ECO:0000256" key="1">
    <source>
        <dbReference type="ARBA" id="ARBA00022598"/>
    </source>
</evidence>
<dbReference type="AlphaFoldDB" id="A0A128EBC4"/>
<protein>
    <submittedName>
        <fullName evidence="3">Biotin--protein ligase</fullName>
        <ecNumber evidence="3">6.3.4.15</ecNumber>
    </submittedName>
</protein>
<dbReference type="EC" id="6.3.4.15" evidence="3"/>
<dbReference type="PANTHER" id="PTHR12835">
    <property type="entry name" value="BIOTIN PROTEIN LIGASE"/>
    <property type="match status" value="1"/>
</dbReference>
<dbReference type="NCBIfam" id="TIGR00121">
    <property type="entry name" value="birA_ligase"/>
    <property type="match status" value="1"/>
</dbReference>
<dbReference type="InterPro" id="IPR004143">
    <property type="entry name" value="BPL_LPL_catalytic"/>
</dbReference>
<feature type="domain" description="BPL/LPL catalytic" evidence="2">
    <location>
        <begin position="1"/>
        <end position="179"/>
    </location>
</feature>
<keyword evidence="4" id="KW-1185">Reference proteome</keyword>
<sequence length="210" mass="23671">MIEFVDECSSTQKEIIEGLKNSVIKPPYCLVAKRQNGGVGSRGSEWESEEGNLYFSFCIDEREIPSDVPLSSMSIYFAFLMKEHIASLGSNLWLKWPNDFYVEDKKIGGVITTKIKNSYVCGMGINIAKSPDYAGVLDIQISANSLVLGFVELLKNKISWKQIFSKFLLEFEKSKNFTSHINNEKISLHSATLCEDGSIFINNKKVYGLR</sequence>